<gene>
    <name evidence="1" type="ORF">SPOG_04894</name>
</gene>
<dbReference type="Pfam" id="PF09447">
    <property type="entry name" value="Cnl2_NKP2"/>
    <property type="match status" value="1"/>
</dbReference>
<accession>S9X1N7</accession>
<dbReference type="OrthoDB" id="2311687at2759"/>
<dbReference type="Proteomes" id="UP000015464">
    <property type="component" value="Unassembled WGS sequence"/>
</dbReference>
<organism evidence="1 2">
    <name type="scientific">Schizosaccharomyces cryophilus (strain OY26 / ATCC MYA-4695 / CBS 11777 / NBRC 106824 / NRRL Y48691)</name>
    <name type="common">Fission yeast</name>
    <dbReference type="NCBI Taxonomy" id="653667"/>
    <lineage>
        <taxon>Eukaryota</taxon>
        <taxon>Fungi</taxon>
        <taxon>Dikarya</taxon>
        <taxon>Ascomycota</taxon>
        <taxon>Taphrinomycotina</taxon>
        <taxon>Schizosaccharomycetes</taxon>
        <taxon>Schizosaccharomycetales</taxon>
        <taxon>Schizosaccharomycetaceae</taxon>
        <taxon>Schizosaccharomyces</taxon>
    </lineage>
</organism>
<evidence type="ECO:0000313" key="2">
    <source>
        <dbReference type="Proteomes" id="UP000015464"/>
    </source>
</evidence>
<dbReference type="STRING" id="653667.S9X1N7"/>
<dbReference type="PANTHER" id="PTHR28064">
    <property type="entry name" value="INNER KINETOCHORE SUBUNIT NKP2"/>
    <property type="match status" value="1"/>
</dbReference>
<dbReference type="GO" id="GO:0007059">
    <property type="term" value="P:chromosome segregation"/>
    <property type="evidence" value="ECO:0007669"/>
    <property type="project" value="TreeGrafter"/>
</dbReference>
<dbReference type="GO" id="GO:0031511">
    <property type="term" value="C:Mis6-Sim4 complex"/>
    <property type="evidence" value="ECO:0007669"/>
    <property type="project" value="EnsemblFungi"/>
</dbReference>
<dbReference type="RefSeq" id="XP_013024536.1">
    <property type="nucleotide sequence ID" value="XM_013169082.1"/>
</dbReference>
<name>S9X1N7_SCHCR</name>
<dbReference type="PANTHER" id="PTHR28064:SF1">
    <property type="entry name" value="INNER KINETOCHORE SUBUNIT NKP2"/>
    <property type="match status" value="1"/>
</dbReference>
<dbReference type="EMBL" id="KE546992">
    <property type="protein sequence ID" value="EPY51017.1"/>
    <property type="molecule type" value="Genomic_DNA"/>
</dbReference>
<protein>
    <submittedName>
        <fullName evidence="1">Centromere localized protein Cnl2</fullName>
    </submittedName>
</protein>
<proteinExistence type="predicted"/>
<sequence>MEQKILSDYLLSQGTFSSIIHLQEWKELFPRRFRDEPLLVELYDRCTKQQQNRLKKIKANIEIESQILGKNERDQMLSANIRKFFQSAAPQGSDQDEFYTTYAAKPLDITAINQRLENALQSVKAEVDIERKKCSTLSSQLDAHIDSLNDLKWSQEPNLEEPVALLDDLIEQLERRCNEVPFVSNNDELD</sequence>
<reference evidence="1 2" key="1">
    <citation type="journal article" date="2011" name="Science">
        <title>Comparative functional genomics of the fission yeasts.</title>
        <authorList>
            <person name="Rhind N."/>
            <person name="Chen Z."/>
            <person name="Yassour M."/>
            <person name="Thompson D.A."/>
            <person name="Haas B.J."/>
            <person name="Habib N."/>
            <person name="Wapinski I."/>
            <person name="Roy S."/>
            <person name="Lin M.F."/>
            <person name="Heiman D.I."/>
            <person name="Young S.K."/>
            <person name="Furuya K."/>
            <person name="Guo Y."/>
            <person name="Pidoux A."/>
            <person name="Chen H.M."/>
            <person name="Robbertse B."/>
            <person name="Goldberg J.M."/>
            <person name="Aoki K."/>
            <person name="Bayne E.H."/>
            <person name="Berlin A.M."/>
            <person name="Desjardins C.A."/>
            <person name="Dobbs E."/>
            <person name="Dukaj L."/>
            <person name="Fan L."/>
            <person name="FitzGerald M.G."/>
            <person name="French C."/>
            <person name="Gujja S."/>
            <person name="Hansen K."/>
            <person name="Keifenheim D."/>
            <person name="Levin J.Z."/>
            <person name="Mosher R.A."/>
            <person name="Mueller C.A."/>
            <person name="Pfiffner J."/>
            <person name="Priest M."/>
            <person name="Russ C."/>
            <person name="Smialowska A."/>
            <person name="Swoboda P."/>
            <person name="Sykes S.M."/>
            <person name="Vaughn M."/>
            <person name="Vengrova S."/>
            <person name="Yoder R."/>
            <person name="Zeng Q."/>
            <person name="Allshire R."/>
            <person name="Baulcombe D."/>
            <person name="Birren B.W."/>
            <person name="Brown W."/>
            <person name="Ekwall K."/>
            <person name="Kellis M."/>
            <person name="Leatherwood J."/>
            <person name="Levin H."/>
            <person name="Margalit H."/>
            <person name="Martienssen R."/>
            <person name="Nieduszynski C.A."/>
            <person name="Spatafora J.W."/>
            <person name="Friedman N."/>
            <person name="Dalgaard J.Z."/>
            <person name="Baumann P."/>
            <person name="Niki H."/>
            <person name="Regev A."/>
            <person name="Nusbaum C."/>
        </authorList>
    </citation>
    <scope>NUCLEOTIDE SEQUENCE [LARGE SCALE GENOMIC DNA]</scope>
    <source>
        <strain evidence="2">OY26 / ATCC MYA-4695 / CBS 11777 / NBRC 106824 / NRRL Y48691</strain>
    </source>
</reference>
<dbReference type="GeneID" id="25039207"/>
<dbReference type="HOGENOM" id="CLU_1441820_0_0_1"/>
<keyword evidence="2" id="KW-1185">Reference proteome</keyword>
<dbReference type="InterPro" id="IPR018565">
    <property type="entry name" value="Nkp2/Cnl2"/>
</dbReference>
<evidence type="ECO:0000313" key="1">
    <source>
        <dbReference type="EMBL" id="EPY51017.1"/>
    </source>
</evidence>
<dbReference type="eggNOG" id="ENOG502R7FC">
    <property type="taxonomic scope" value="Eukaryota"/>
</dbReference>
<dbReference type="AlphaFoldDB" id="S9X1N7"/>
<dbReference type="OMA" id="KNERDQM"/>